<feature type="region of interest" description="Disordered" evidence="1">
    <location>
        <begin position="1"/>
        <end position="43"/>
    </location>
</feature>
<name>A0A392M7U7_9FABA</name>
<accession>A0A392M7U7</accession>
<organism evidence="2 3">
    <name type="scientific">Trifolium medium</name>
    <dbReference type="NCBI Taxonomy" id="97028"/>
    <lineage>
        <taxon>Eukaryota</taxon>
        <taxon>Viridiplantae</taxon>
        <taxon>Streptophyta</taxon>
        <taxon>Embryophyta</taxon>
        <taxon>Tracheophyta</taxon>
        <taxon>Spermatophyta</taxon>
        <taxon>Magnoliopsida</taxon>
        <taxon>eudicotyledons</taxon>
        <taxon>Gunneridae</taxon>
        <taxon>Pentapetalae</taxon>
        <taxon>rosids</taxon>
        <taxon>fabids</taxon>
        <taxon>Fabales</taxon>
        <taxon>Fabaceae</taxon>
        <taxon>Papilionoideae</taxon>
        <taxon>50 kb inversion clade</taxon>
        <taxon>NPAAA clade</taxon>
        <taxon>Hologalegina</taxon>
        <taxon>IRL clade</taxon>
        <taxon>Trifolieae</taxon>
        <taxon>Trifolium</taxon>
    </lineage>
</organism>
<keyword evidence="3" id="KW-1185">Reference proteome</keyword>
<dbReference type="Proteomes" id="UP000265520">
    <property type="component" value="Unassembled WGS sequence"/>
</dbReference>
<evidence type="ECO:0000313" key="3">
    <source>
        <dbReference type="Proteomes" id="UP000265520"/>
    </source>
</evidence>
<feature type="compositionally biased region" description="Polar residues" evidence="1">
    <location>
        <begin position="25"/>
        <end position="37"/>
    </location>
</feature>
<evidence type="ECO:0000313" key="2">
    <source>
        <dbReference type="EMBL" id="MCH82264.1"/>
    </source>
</evidence>
<sequence length="64" mass="7081">MRDDGVAQMVGPNGNSPLPDIFQPNFASQTPSSMINNSKKEDNTKAFDFISDHLNSARDSRRVI</sequence>
<reference evidence="2 3" key="1">
    <citation type="journal article" date="2018" name="Front. Plant Sci.">
        <title>Red Clover (Trifolium pratense) and Zigzag Clover (T. medium) - A Picture of Genomic Similarities and Differences.</title>
        <authorList>
            <person name="Dluhosova J."/>
            <person name="Istvanek J."/>
            <person name="Nedelnik J."/>
            <person name="Repkova J."/>
        </authorList>
    </citation>
    <scope>NUCLEOTIDE SEQUENCE [LARGE SCALE GENOMIC DNA]</scope>
    <source>
        <strain evidence="3">cv. 10/8</strain>
        <tissue evidence="2">Leaf</tissue>
    </source>
</reference>
<evidence type="ECO:0000256" key="1">
    <source>
        <dbReference type="SAM" id="MobiDB-lite"/>
    </source>
</evidence>
<dbReference type="EMBL" id="LXQA010003428">
    <property type="protein sequence ID" value="MCH82264.1"/>
    <property type="molecule type" value="Genomic_DNA"/>
</dbReference>
<comment type="caution">
    <text evidence="2">The sequence shown here is derived from an EMBL/GenBank/DDBJ whole genome shotgun (WGS) entry which is preliminary data.</text>
</comment>
<gene>
    <name evidence="2" type="ORF">A2U01_0003065</name>
</gene>
<protein>
    <submittedName>
        <fullName evidence="2">VHS domain-containing protein</fullName>
    </submittedName>
</protein>
<dbReference type="AlphaFoldDB" id="A0A392M7U7"/>
<proteinExistence type="predicted"/>